<protein>
    <submittedName>
        <fullName evidence="7">TetR/AcrR family transcriptional regulator</fullName>
    </submittedName>
</protein>
<feature type="DNA-binding region" description="H-T-H motif" evidence="5">
    <location>
        <begin position="37"/>
        <end position="56"/>
    </location>
</feature>
<evidence type="ECO:0000256" key="2">
    <source>
        <dbReference type="ARBA" id="ARBA00023015"/>
    </source>
</evidence>
<dbReference type="PANTHER" id="PTHR47506:SF6">
    <property type="entry name" value="HTH-TYPE TRANSCRIPTIONAL REPRESSOR NEMR"/>
    <property type="match status" value="1"/>
</dbReference>
<dbReference type="InterPro" id="IPR039538">
    <property type="entry name" value="BetI_C"/>
</dbReference>
<keyword evidence="3 5" id="KW-0238">DNA-binding</keyword>
<dbReference type="InterPro" id="IPR001647">
    <property type="entry name" value="HTH_TetR"/>
</dbReference>
<accession>A0ABW7QCM0</accession>
<dbReference type="PROSITE" id="PS01081">
    <property type="entry name" value="HTH_TETR_1"/>
    <property type="match status" value="1"/>
</dbReference>
<keyword evidence="8" id="KW-1185">Reference proteome</keyword>
<name>A0ABW7QCM0_9MICO</name>
<sequence length="222" mass="24248">MPNQPGRGPYASGKARREQILDAAQRRFAEGGYERASLGEIARDVGITTPGLTHHFASKEILLLAIAERRFERAAAEVREAPDGVDGLGALRLMMHQTRVRAERPELMELFVRVAGLASDPHSDAHRLFAARYERVAEELTAHLMRGVDAGAFRADADCAAIARDFIALSDGLQLQLVLLPGSVDLVAHVRAHLERVAADIVTGDILLAELFDEESITHTDD</sequence>
<reference evidence="7 8" key="1">
    <citation type="submission" date="2024-09" db="EMBL/GenBank/DDBJ databases">
        <authorList>
            <person name="Pan X."/>
        </authorList>
    </citation>
    <scope>NUCLEOTIDE SEQUENCE [LARGE SCALE GENOMIC DNA]</scope>
    <source>
        <strain evidence="7 8">B2969</strain>
    </source>
</reference>
<dbReference type="PANTHER" id="PTHR47506">
    <property type="entry name" value="TRANSCRIPTIONAL REGULATORY PROTEIN"/>
    <property type="match status" value="1"/>
</dbReference>
<evidence type="ECO:0000256" key="1">
    <source>
        <dbReference type="ARBA" id="ARBA00022491"/>
    </source>
</evidence>
<dbReference type="InterPro" id="IPR023772">
    <property type="entry name" value="DNA-bd_HTH_TetR-type_CS"/>
</dbReference>
<evidence type="ECO:0000313" key="8">
    <source>
        <dbReference type="Proteomes" id="UP001610861"/>
    </source>
</evidence>
<dbReference type="Pfam" id="PF00440">
    <property type="entry name" value="TetR_N"/>
    <property type="match status" value="1"/>
</dbReference>
<dbReference type="InterPro" id="IPR009057">
    <property type="entry name" value="Homeodomain-like_sf"/>
</dbReference>
<keyword evidence="1" id="KW-0678">Repressor</keyword>
<dbReference type="PROSITE" id="PS50977">
    <property type="entry name" value="HTH_TETR_2"/>
    <property type="match status" value="1"/>
</dbReference>
<dbReference type="EMBL" id="JBIQWL010000011">
    <property type="protein sequence ID" value="MFH8252639.1"/>
    <property type="molecule type" value="Genomic_DNA"/>
</dbReference>
<dbReference type="Proteomes" id="UP001610861">
    <property type="component" value="Unassembled WGS sequence"/>
</dbReference>
<keyword evidence="4" id="KW-0804">Transcription</keyword>
<evidence type="ECO:0000259" key="6">
    <source>
        <dbReference type="PROSITE" id="PS50977"/>
    </source>
</evidence>
<evidence type="ECO:0000256" key="4">
    <source>
        <dbReference type="ARBA" id="ARBA00023163"/>
    </source>
</evidence>
<gene>
    <name evidence="7" type="ORF">ACH3VR_19890</name>
</gene>
<dbReference type="InterPro" id="IPR036271">
    <property type="entry name" value="Tet_transcr_reg_TetR-rel_C_sf"/>
</dbReference>
<evidence type="ECO:0000256" key="3">
    <source>
        <dbReference type="ARBA" id="ARBA00023125"/>
    </source>
</evidence>
<evidence type="ECO:0000313" key="7">
    <source>
        <dbReference type="EMBL" id="MFH8252639.1"/>
    </source>
</evidence>
<dbReference type="RefSeq" id="WP_397558068.1">
    <property type="nucleotide sequence ID" value="NZ_JBIQWL010000011.1"/>
</dbReference>
<evidence type="ECO:0000256" key="5">
    <source>
        <dbReference type="PROSITE-ProRule" id="PRU00335"/>
    </source>
</evidence>
<dbReference type="Pfam" id="PF13977">
    <property type="entry name" value="TetR_C_6"/>
    <property type="match status" value="1"/>
</dbReference>
<dbReference type="Gene3D" id="1.10.357.10">
    <property type="entry name" value="Tetracycline Repressor, domain 2"/>
    <property type="match status" value="1"/>
</dbReference>
<comment type="caution">
    <text evidence="7">The sequence shown here is derived from an EMBL/GenBank/DDBJ whole genome shotgun (WGS) entry which is preliminary data.</text>
</comment>
<dbReference type="SUPFAM" id="SSF46689">
    <property type="entry name" value="Homeodomain-like"/>
    <property type="match status" value="1"/>
</dbReference>
<proteinExistence type="predicted"/>
<feature type="domain" description="HTH tetR-type" evidence="6">
    <location>
        <begin position="14"/>
        <end position="74"/>
    </location>
</feature>
<dbReference type="SUPFAM" id="SSF48498">
    <property type="entry name" value="Tetracyclin repressor-like, C-terminal domain"/>
    <property type="match status" value="1"/>
</dbReference>
<keyword evidence="2" id="KW-0805">Transcription regulation</keyword>
<dbReference type="PRINTS" id="PR00455">
    <property type="entry name" value="HTHTETR"/>
</dbReference>
<organism evidence="7 8">
    <name type="scientific">Microbacterium alkaliflavum</name>
    <dbReference type="NCBI Taxonomy" id="3248839"/>
    <lineage>
        <taxon>Bacteria</taxon>
        <taxon>Bacillati</taxon>
        <taxon>Actinomycetota</taxon>
        <taxon>Actinomycetes</taxon>
        <taxon>Micrococcales</taxon>
        <taxon>Microbacteriaceae</taxon>
        <taxon>Microbacterium</taxon>
    </lineage>
</organism>